<gene>
    <name evidence="3" type="ORF">OJ997_14085</name>
</gene>
<dbReference type="GO" id="GO:0004180">
    <property type="term" value="F:carboxypeptidase activity"/>
    <property type="evidence" value="ECO:0007669"/>
    <property type="project" value="UniProtKB-KW"/>
</dbReference>
<dbReference type="InterPro" id="IPR013783">
    <property type="entry name" value="Ig-like_fold"/>
</dbReference>
<name>A0A9X3S7U2_9ACTN</name>
<protein>
    <submittedName>
        <fullName evidence="3">Carboxypeptidase-like regulatory domain-containing protein</fullName>
    </submittedName>
</protein>
<dbReference type="AlphaFoldDB" id="A0A9X3S7U2"/>
<keyword evidence="2" id="KW-0472">Membrane</keyword>
<comment type="caution">
    <text evidence="3">The sequence shown here is derived from an EMBL/GenBank/DDBJ whole genome shotgun (WGS) entry which is preliminary data.</text>
</comment>
<keyword evidence="4" id="KW-1185">Reference proteome</keyword>
<evidence type="ECO:0000313" key="3">
    <source>
        <dbReference type="EMBL" id="MDA0181429.1"/>
    </source>
</evidence>
<reference evidence="3" key="1">
    <citation type="submission" date="2022-10" db="EMBL/GenBank/DDBJ databases">
        <title>The WGS of Solirubrobacter phytolaccae KCTC 29190.</title>
        <authorList>
            <person name="Jiang Z."/>
        </authorList>
    </citation>
    <scope>NUCLEOTIDE SEQUENCE</scope>
    <source>
        <strain evidence="3">KCTC 29190</strain>
    </source>
</reference>
<organism evidence="3 4">
    <name type="scientific">Solirubrobacter phytolaccae</name>
    <dbReference type="NCBI Taxonomy" id="1404360"/>
    <lineage>
        <taxon>Bacteria</taxon>
        <taxon>Bacillati</taxon>
        <taxon>Actinomycetota</taxon>
        <taxon>Thermoleophilia</taxon>
        <taxon>Solirubrobacterales</taxon>
        <taxon>Solirubrobacteraceae</taxon>
        <taxon>Solirubrobacter</taxon>
    </lineage>
</organism>
<sequence>MTHPRNQDGFALIEVIVSAAVLAIIALAVLSGIDGATASTARERARAVAASLAEQDQERMRGYRFEELSKIASPAPVTIDGVQYTITSKAEWVADDGVVADETCGAAGAKQSEYLRITSTVESAMVGARIPKVKMESLVSPPVSGSLVVKLEGGVPARIPAGITVTAIAKTTGRTYTAVSNSQGCAVFRTIETGDYTIRLNTPGWVDKKPAQLSEKTATVNSALMSVITMPYDRAINMRVSVKTLKPGVAFPNATTYDSKTLSVADTSADSPNLKKFSLASPGSTLDITNQFPFGTGYSFFTGTCPIQSPVKTGDKDYFSLTNKNAVILGDPDSPVKPQLATVFQPALNLRVRASSTNASPPTSTFDATGMRVYVYLQPINGEGCAELQGTELAIKNWPTTIWTTNPLNDTNRNRNWVFQAGTSTEFDPGLPFGTYEICLRDGNKWWATAGTTTGSPANPHYDNTKTSRATMEIPPSGTATSAWKDSAAQAGCGT</sequence>
<dbReference type="NCBIfam" id="TIGR02532">
    <property type="entry name" value="IV_pilin_GFxxxE"/>
    <property type="match status" value="1"/>
</dbReference>
<evidence type="ECO:0000313" key="4">
    <source>
        <dbReference type="Proteomes" id="UP001147653"/>
    </source>
</evidence>
<accession>A0A9X3S7U2</accession>
<feature type="transmembrane region" description="Helical" evidence="2">
    <location>
        <begin position="12"/>
        <end position="33"/>
    </location>
</feature>
<dbReference type="Pfam" id="PF07963">
    <property type="entry name" value="N_methyl"/>
    <property type="match status" value="1"/>
</dbReference>
<dbReference type="GO" id="GO:0005975">
    <property type="term" value="P:carbohydrate metabolic process"/>
    <property type="evidence" value="ECO:0007669"/>
    <property type="project" value="UniProtKB-ARBA"/>
</dbReference>
<evidence type="ECO:0000256" key="2">
    <source>
        <dbReference type="SAM" id="Phobius"/>
    </source>
</evidence>
<keyword evidence="3" id="KW-0121">Carboxypeptidase</keyword>
<keyword evidence="2" id="KW-0812">Transmembrane</keyword>
<keyword evidence="3" id="KW-0645">Protease</keyword>
<dbReference type="InterPro" id="IPR012902">
    <property type="entry name" value="N_methyl_site"/>
</dbReference>
<dbReference type="Gene3D" id="2.60.40.10">
    <property type="entry name" value="Immunoglobulins"/>
    <property type="match status" value="1"/>
</dbReference>
<dbReference type="Proteomes" id="UP001147653">
    <property type="component" value="Unassembled WGS sequence"/>
</dbReference>
<proteinExistence type="predicted"/>
<dbReference type="SUPFAM" id="SSF49478">
    <property type="entry name" value="Cna protein B-type domain"/>
    <property type="match status" value="1"/>
</dbReference>
<dbReference type="EMBL" id="JAPDDP010000021">
    <property type="protein sequence ID" value="MDA0181429.1"/>
    <property type="molecule type" value="Genomic_DNA"/>
</dbReference>
<feature type="region of interest" description="Disordered" evidence="1">
    <location>
        <begin position="451"/>
        <end position="495"/>
    </location>
</feature>
<keyword evidence="2" id="KW-1133">Transmembrane helix</keyword>
<keyword evidence="3" id="KW-0378">Hydrolase</keyword>
<dbReference type="RefSeq" id="WP_270025742.1">
    <property type="nucleotide sequence ID" value="NZ_JAPDDP010000021.1"/>
</dbReference>
<evidence type="ECO:0000256" key="1">
    <source>
        <dbReference type="SAM" id="MobiDB-lite"/>
    </source>
</evidence>